<dbReference type="Pfam" id="PF06203">
    <property type="entry name" value="CCT"/>
    <property type="match status" value="1"/>
</dbReference>
<dbReference type="EMBL" id="JACEFO010002056">
    <property type="protein sequence ID" value="KAF8687498.1"/>
    <property type="molecule type" value="Genomic_DNA"/>
</dbReference>
<evidence type="ECO:0000256" key="13">
    <source>
        <dbReference type="SAM" id="MobiDB-lite"/>
    </source>
</evidence>
<evidence type="ECO:0000256" key="9">
    <source>
        <dbReference type="ARBA" id="ARBA00023159"/>
    </source>
</evidence>
<sequence length="333" mass="36075">MSHHDGTKPYQPRRGPERHPQPADEVAAAPPPAPAAVDHLAAAAAEAEARNHYTQQGQGHEQVGEEEEEDDDEDDEMEDEDDEQEGQDGGVGGEHVPMDADAAAAAAAAAAPGAQMDPHGAMVPGAVPPMATNQLTLSFQGEVYVFDSVSPDKVQAVLLLLGGRELNNTGLGGASSSPYSKRLNFPHRVASLMRFREKRKERNFDKKIRYSVRKEVALRMQRNRGQFTSSKPKPDEIAASEMVTADGSQNWASVEGRPPSSAECHHCGTSATATPMMRRGPDGPRTLCNACGLMWANKVPVICEFLVQLRFLISASIETSNLFVFRLDYAMET</sequence>
<evidence type="ECO:0000256" key="8">
    <source>
        <dbReference type="ARBA" id="ARBA00023125"/>
    </source>
</evidence>
<dbReference type="Pfam" id="PF00320">
    <property type="entry name" value="GATA"/>
    <property type="match status" value="1"/>
</dbReference>
<evidence type="ECO:0000256" key="12">
    <source>
        <dbReference type="PROSITE-ProRule" id="PRU00357"/>
    </source>
</evidence>
<dbReference type="GO" id="GO:0043565">
    <property type="term" value="F:sequence-specific DNA binding"/>
    <property type="evidence" value="ECO:0007669"/>
    <property type="project" value="InterPro"/>
</dbReference>
<dbReference type="CDD" id="cd00202">
    <property type="entry name" value="ZnF_GATA"/>
    <property type="match status" value="1"/>
</dbReference>
<feature type="domain" description="Tify" evidence="15">
    <location>
        <begin position="128"/>
        <end position="163"/>
    </location>
</feature>
<keyword evidence="6" id="KW-0862">Zinc</keyword>
<dbReference type="InterPro" id="IPR010399">
    <property type="entry name" value="Tify_dom"/>
</dbReference>
<evidence type="ECO:0000313" key="17">
    <source>
        <dbReference type="Proteomes" id="UP000636709"/>
    </source>
</evidence>
<dbReference type="InterPro" id="IPR000679">
    <property type="entry name" value="Znf_GATA"/>
</dbReference>
<dbReference type="PROSITE" id="PS00344">
    <property type="entry name" value="GATA_ZN_FINGER_1"/>
    <property type="match status" value="1"/>
</dbReference>
<dbReference type="GO" id="GO:0008270">
    <property type="term" value="F:zinc ion binding"/>
    <property type="evidence" value="ECO:0007669"/>
    <property type="project" value="UniProtKB-KW"/>
</dbReference>
<dbReference type="PROSITE" id="PS51017">
    <property type="entry name" value="CCT"/>
    <property type="match status" value="1"/>
</dbReference>
<keyword evidence="9" id="KW-0010">Activator</keyword>
<evidence type="ECO:0000256" key="7">
    <source>
        <dbReference type="ARBA" id="ARBA00023015"/>
    </source>
</evidence>
<evidence type="ECO:0000259" key="15">
    <source>
        <dbReference type="PROSITE" id="PS51320"/>
    </source>
</evidence>
<protein>
    <recommendedName>
        <fullName evidence="18">GATA transcription factor</fullName>
    </recommendedName>
</protein>
<dbReference type="Proteomes" id="UP000636709">
    <property type="component" value="Unassembled WGS sequence"/>
</dbReference>
<name>A0A835B1Q9_9POAL</name>
<feature type="compositionally biased region" description="Acidic residues" evidence="13">
    <location>
        <begin position="64"/>
        <end position="86"/>
    </location>
</feature>
<keyword evidence="10" id="KW-0804">Transcription</keyword>
<feature type="domain" description="CCT" evidence="14">
    <location>
        <begin position="188"/>
        <end position="230"/>
    </location>
</feature>
<comment type="caution">
    <text evidence="16">The sequence shown here is derived from an EMBL/GenBank/DDBJ whole genome shotgun (WGS) entry which is preliminary data.</text>
</comment>
<dbReference type="GO" id="GO:0005634">
    <property type="term" value="C:nucleus"/>
    <property type="evidence" value="ECO:0007669"/>
    <property type="project" value="UniProtKB-SubCell"/>
</dbReference>
<accession>A0A835B1Q9</accession>
<dbReference type="Pfam" id="PF06200">
    <property type="entry name" value="tify"/>
    <property type="match status" value="1"/>
</dbReference>
<comment type="function">
    <text evidence="1">Transcriptional activator that specifically binds 5'-GATA-3' or 5'-GAT-3' motifs within gene promoters.</text>
</comment>
<dbReference type="PROSITE" id="PS51320">
    <property type="entry name" value="TIFY"/>
    <property type="match status" value="1"/>
</dbReference>
<dbReference type="AlphaFoldDB" id="A0A835B1Q9"/>
<keyword evidence="8" id="KW-0238">DNA-binding</keyword>
<evidence type="ECO:0008006" key="18">
    <source>
        <dbReference type="Google" id="ProtNLM"/>
    </source>
</evidence>
<evidence type="ECO:0000313" key="16">
    <source>
        <dbReference type="EMBL" id="KAF8687498.1"/>
    </source>
</evidence>
<reference evidence="16" key="1">
    <citation type="submission" date="2020-07" db="EMBL/GenBank/DDBJ databases">
        <title>Genome sequence and genetic diversity analysis of an under-domesticated orphan crop, white fonio (Digitaria exilis).</title>
        <authorList>
            <person name="Bennetzen J.L."/>
            <person name="Chen S."/>
            <person name="Ma X."/>
            <person name="Wang X."/>
            <person name="Yssel A.E.J."/>
            <person name="Chaluvadi S.R."/>
            <person name="Johnson M."/>
            <person name="Gangashetty P."/>
            <person name="Hamidou F."/>
            <person name="Sanogo M.D."/>
            <person name="Zwaenepoel A."/>
            <person name="Wallace J."/>
            <person name="Van De Peer Y."/>
            <person name="Van Deynze A."/>
        </authorList>
    </citation>
    <scope>NUCLEOTIDE SEQUENCE</scope>
    <source>
        <tissue evidence="16">Leaves</tissue>
    </source>
</reference>
<keyword evidence="4" id="KW-0479">Metal-binding</keyword>
<dbReference type="PANTHER" id="PTHR46125">
    <property type="entry name" value="GATA TRANSCRIPTION FACTOR 28"/>
    <property type="match status" value="1"/>
</dbReference>
<evidence type="ECO:0000259" key="14">
    <source>
        <dbReference type="PROSITE" id="PS51017"/>
    </source>
</evidence>
<evidence type="ECO:0000256" key="1">
    <source>
        <dbReference type="ARBA" id="ARBA00002206"/>
    </source>
</evidence>
<dbReference type="PANTHER" id="PTHR46125:SF27">
    <property type="entry name" value="GATA TRANSCRIPTION FACTOR 28"/>
    <property type="match status" value="1"/>
</dbReference>
<organism evidence="16 17">
    <name type="scientific">Digitaria exilis</name>
    <dbReference type="NCBI Taxonomy" id="1010633"/>
    <lineage>
        <taxon>Eukaryota</taxon>
        <taxon>Viridiplantae</taxon>
        <taxon>Streptophyta</taxon>
        <taxon>Embryophyta</taxon>
        <taxon>Tracheophyta</taxon>
        <taxon>Spermatophyta</taxon>
        <taxon>Magnoliopsida</taxon>
        <taxon>Liliopsida</taxon>
        <taxon>Poales</taxon>
        <taxon>Poaceae</taxon>
        <taxon>PACMAD clade</taxon>
        <taxon>Panicoideae</taxon>
        <taxon>Panicodae</taxon>
        <taxon>Paniceae</taxon>
        <taxon>Anthephorinae</taxon>
        <taxon>Digitaria</taxon>
    </lineage>
</organism>
<feature type="region of interest" description="Disordered" evidence="13">
    <location>
        <begin position="1"/>
        <end position="96"/>
    </location>
</feature>
<keyword evidence="17" id="KW-1185">Reference proteome</keyword>
<dbReference type="SMART" id="SM00401">
    <property type="entry name" value="ZnF_GATA"/>
    <property type="match status" value="1"/>
</dbReference>
<proteinExistence type="inferred from homology"/>
<keyword evidence="11 12" id="KW-0539">Nucleus</keyword>
<dbReference type="InterPro" id="IPR010402">
    <property type="entry name" value="CCT_domain"/>
</dbReference>
<comment type="subcellular location">
    <subcellularLocation>
        <location evidence="2 12">Nucleus</location>
    </subcellularLocation>
</comment>
<keyword evidence="5" id="KW-0863">Zinc-finger</keyword>
<feature type="compositionally biased region" description="Low complexity" evidence="13">
    <location>
        <begin position="35"/>
        <end position="46"/>
    </location>
</feature>
<gene>
    <name evidence="16" type="ORF">HU200_043194</name>
</gene>
<evidence type="ECO:0000256" key="10">
    <source>
        <dbReference type="ARBA" id="ARBA00023163"/>
    </source>
</evidence>
<comment type="similarity">
    <text evidence="3">Belongs to the type IV zinc-finger family. Class C subfamily.</text>
</comment>
<dbReference type="SMART" id="SM00979">
    <property type="entry name" value="TIFY"/>
    <property type="match status" value="1"/>
</dbReference>
<dbReference type="SUPFAM" id="SSF57716">
    <property type="entry name" value="Glucocorticoid receptor-like (DNA-binding domain)"/>
    <property type="match status" value="1"/>
</dbReference>
<evidence type="ECO:0000256" key="11">
    <source>
        <dbReference type="ARBA" id="ARBA00023242"/>
    </source>
</evidence>
<dbReference type="GO" id="GO:0006355">
    <property type="term" value="P:regulation of DNA-templated transcription"/>
    <property type="evidence" value="ECO:0007669"/>
    <property type="project" value="InterPro"/>
</dbReference>
<evidence type="ECO:0000256" key="4">
    <source>
        <dbReference type="ARBA" id="ARBA00022723"/>
    </source>
</evidence>
<dbReference type="InterPro" id="IPR013088">
    <property type="entry name" value="Znf_NHR/GATA"/>
</dbReference>
<evidence type="ECO:0000256" key="6">
    <source>
        <dbReference type="ARBA" id="ARBA00022833"/>
    </source>
</evidence>
<dbReference type="Gene3D" id="3.30.50.10">
    <property type="entry name" value="Erythroid Transcription Factor GATA-1, subunit A"/>
    <property type="match status" value="1"/>
</dbReference>
<dbReference type="OrthoDB" id="2162994at2759"/>
<evidence type="ECO:0000256" key="2">
    <source>
        <dbReference type="ARBA" id="ARBA00004123"/>
    </source>
</evidence>
<dbReference type="InterPro" id="IPR045280">
    <property type="entry name" value="TIFY-like"/>
</dbReference>
<evidence type="ECO:0000256" key="5">
    <source>
        <dbReference type="ARBA" id="ARBA00022771"/>
    </source>
</evidence>
<evidence type="ECO:0000256" key="3">
    <source>
        <dbReference type="ARBA" id="ARBA00007722"/>
    </source>
</evidence>
<keyword evidence="7" id="KW-0805">Transcription regulation</keyword>